<dbReference type="InterPro" id="IPR026992">
    <property type="entry name" value="DIOX_N"/>
</dbReference>
<keyword evidence="2" id="KW-0408">Iron</keyword>
<dbReference type="InterPro" id="IPR005123">
    <property type="entry name" value="Oxoglu/Fe-dep_dioxygenase_dom"/>
</dbReference>
<dbReference type="EMBL" id="NMPR01000145">
    <property type="protein sequence ID" value="KAA8629209.1"/>
    <property type="molecule type" value="Genomic_DNA"/>
</dbReference>
<dbReference type="SUPFAM" id="SSF51197">
    <property type="entry name" value="Clavaminate synthase-like"/>
    <property type="match status" value="1"/>
</dbReference>
<feature type="domain" description="Fe2OG dioxygenase" evidence="3">
    <location>
        <begin position="186"/>
        <end position="324"/>
    </location>
</feature>
<dbReference type="Proteomes" id="UP000433876">
    <property type="component" value="Unassembled WGS sequence"/>
</dbReference>
<dbReference type="AlphaFoldDB" id="A0A8S8ZHU4"/>
<evidence type="ECO:0000256" key="2">
    <source>
        <dbReference type="RuleBase" id="RU003682"/>
    </source>
</evidence>
<evidence type="ECO:0000313" key="5">
    <source>
        <dbReference type="Proteomes" id="UP000433876"/>
    </source>
</evidence>
<dbReference type="Pfam" id="PF03171">
    <property type="entry name" value="2OG-FeII_Oxy"/>
    <property type="match status" value="1"/>
</dbReference>
<dbReference type="InterPro" id="IPR027443">
    <property type="entry name" value="IPNS-like_sf"/>
</dbReference>
<keyword evidence="2" id="KW-0560">Oxidoreductase</keyword>
<comment type="similarity">
    <text evidence="1 2">Belongs to the iron/ascorbate-dependent oxidoreductase family.</text>
</comment>
<evidence type="ECO:0000259" key="3">
    <source>
        <dbReference type="PROSITE" id="PS51471"/>
    </source>
</evidence>
<dbReference type="InterPro" id="IPR044861">
    <property type="entry name" value="IPNS-like_FE2OG_OXY"/>
</dbReference>
<dbReference type="VEuPathDB" id="FungiDB:SMAC_03728"/>
<evidence type="ECO:0000256" key="1">
    <source>
        <dbReference type="ARBA" id="ARBA00008056"/>
    </source>
</evidence>
<dbReference type="InterPro" id="IPR050231">
    <property type="entry name" value="Iron_ascorbate_oxido_reductase"/>
</dbReference>
<proteinExistence type="inferred from homology"/>
<dbReference type="GO" id="GO:0044283">
    <property type="term" value="P:small molecule biosynthetic process"/>
    <property type="evidence" value="ECO:0007669"/>
    <property type="project" value="UniProtKB-ARBA"/>
</dbReference>
<sequence>MTTTTTTTQLDFSLFHSSNPAVRAAFCKKLVSQLQQNGFARLTNHGVPASEIDKAFETSRHFFHLPLPLKLLSPHPPTVHPHRGYSAFGIENVSAASATLLSSSPTAVPKLLKDMKESYDIGSPSDPLYGNIWPPPAQVSYGDEFRKAMEGFFGVCYNAELDVLEAISLGLGLRQEGGLKGLHRDGTNELRLTHYPAVRVGEFGCASEGNGKGETGKGNKEAKTRIAAHTDFGSVTLLFQDSVGGLQAAIPPKSSNFIEIESGNPHEIILLVGDSLEKLTGLPACRHRVHLPDALKTEGEEEEEEEEEEGEVEARFSIAYFGKPDREASLRPLVEGLVREGVEKYMTAGEFQEMRIQGTY</sequence>
<dbReference type="GO" id="GO:0046872">
    <property type="term" value="F:metal ion binding"/>
    <property type="evidence" value="ECO:0007669"/>
    <property type="project" value="UniProtKB-KW"/>
</dbReference>
<accession>A0A8S8ZHU4</accession>
<dbReference type="Gene3D" id="2.60.120.330">
    <property type="entry name" value="B-lactam Antibiotic, Isopenicillin N Synthase, Chain"/>
    <property type="match status" value="1"/>
</dbReference>
<name>A0A8S8ZHU4_SORMA</name>
<dbReference type="OMA" id="EFQHMRI"/>
<comment type="caution">
    <text evidence="4">The sequence shown here is derived from an EMBL/GenBank/DDBJ whole genome shotgun (WGS) entry which is preliminary data.</text>
</comment>
<protein>
    <recommendedName>
        <fullName evidence="3">Fe2OG dioxygenase domain-containing protein</fullName>
    </recommendedName>
</protein>
<dbReference type="PANTHER" id="PTHR47990">
    <property type="entry name" value="2-OXOGLUTARATE (2OG) AND FE(II)-DEPENDENT OXYGENASE SUPERFAMILY PROTEIN-RELATED"/>
    <property type="match status" value="1"/>
</dbReference>
<evidence type="ECO:0000313" key="4">
    <source>
        <dbReference type="EMBL" id="KAA8629209.1"/>
    </source>
</evidence>
<dbReference type="PROSITE" id="PS51471">
    <property type="entry name" value="FE2OG_OXY"/>
    <property type="match status" value="1"/>
</dbReference>
<dbReference type="GO" id="GO:0016491">
    <property type="term" value="F:oxidoreductase activity"/>
    <property type="evidence" value="ECO:0007669"/>
    <property type="project" value="UniProtKB-KW"/>
</dbReference>
<dbReference type="Pfam" id="PF14226">
    <property type="entry name" value="DIOX_N"/>
    <property type="match status" value="1"/>
</dbReference>
<reference evidence="4 5" key="1">
    <citation type="submission" date="2017-07" db="EMBL/GenBank/DDBJ databases">
        <title>Genome sequence of the Sordaria macrospora wild type strain R19027.</title>
        <authorList>
            <person name="Nowrousian M."/>
            <person name="Teichert I."/>
            <person name="Kueck U."/>
        </authorList>
    </citation>
    <scope>NUCLEOTIDE SEQUENCE [LARGE SCALE GENOMIC DNA]</scope>
    <source>
        <strain evidence="4 5">R19027</strain>
        <tissue evidence="4">Mycelium</tissue>
    </source>
</reference>
<keyword evidence="2" id="KW-0479">Metal-binding</keyword>
<organism evidence="4 5">
    <name type="scientific">Sordaria macrospora</name>
    <dbReference type="NCBI Taxonomy" id="5147"/>
    <lineage>
        <taxon>Eukaryota</taxon>
        <taxon>Fungi</taxon>
        <taxon>Dikarya</taxon>
        <taxon>Ascomycota</taxon>
        <taxon>Pezizomycotina</taxon>
        <taxon>Sordariomycetes</taxon>
        <taxon>Sordariomycetidae</taxon>
        <taxon>Sordariales</taxon>
        <taxon>Sordariaceae</taxon>
        <taxon>Sordaria</taxon>
    </lineage>
</organism>
<gene>
    <name evidence="4" type="ORF">SMACR_03728</name>
</gene>